<keyword evidence="6 7" id="KW-0472">Membrane</keyword>
<dbReference type="PROSITE" id="PS00217">
    <property type="entry name" value="SUGAR_TRANSPORT_2"/>
    <property type="match status" value="1"/>
</dbReference>
<comment type="subcellular location">
    <subcellularLocation>
        <location evidence="1">Cell membrane</location>
        <topology evidence="1">Multi-pass membrane protein</topology>
    </subcellularLocation>
</comment>
<feature type="transmembrane region" description="Helical" evidence="7">
    <location>
        <begin position="175"/>
        <end position="197"/>
    </location>
</feature>
<dbReference type="InterPro" id="IPR004638">
    <property type="entry name" value="EmrB-like"/>
</dbReference>
<dbReference type="CDD" id="cd17503">
    <property type="entry name" value="MFS_LmrB_MDR_like"/>
    <property type="match status" value="1"/>
</dbReference>
<feature type="domain" description="Major facilitator superfamily (MFS) profile" evidence="8">
    <location>
        <begin position="23"/>
        <end position="521"/>
    </location>
</feature>
<dbReference type="AlphaFoldDB" id="A0A9D1JXD5"/>
<dbReference type="Gene3D" id="1.20.1250.20">
    <property type="entry name" value="MFS general substrate transporter like domains"/>
    <property type="match status" value="1"/>
</dbReference>
<dbReference type="GO" id="GO:0022857">
    <property type="term" value="F:transmembrane transporter activity"/>
    <property type="evidence" value="ECO:0007669"/>
    <property type="project" value="InterPro"/>
</dbReference>
<dbReference type="PROSITE" id="PS50850">
    <property type="entry name" value="MFS"/>
    <property type="match status" value="1"/>
</dbReference>
<comment type="caution">
    <text evidence="9">The sequence shown here is derived from an EMBL/GenBank/DDBJ whole genome shotgun (WGS) entry which is preliminary data.</text>
</comment>
<reference evidence="9" key="1">
    <citation type="submission" date="2020-10" db="EMBL/GenBank/DDBJ databases">
        <authorList>
            <person name="Gilroy R."/>
        </authorList>
    </citation>
    <scope>NUCLEOTIDE SEQUENCE</scope>
    <source>
        <strain evidence="9">CHK152-2871</strain>
    </source>
</reference>
<feature type="transmembrane region" description="Helical" evidence="7">
    <location>
        <begin position="89"/>
        <end position="108"/>
    </location>
</feature>
<sequence length="523" mass="57462">MSDEAVNHHQYDDWKPSINPWLAVTPVMVAIFMFVLDETISNVALIYIAGSMSVSHNESTWVLTSYLIASGIAIPLAGMMARVMGRKNYFILSIIIFTISSFLCAVARSMPEIVLFRFIQGLGGGGLLPLGQSIMLESFSKEDRPKSMAMFGVVIVFAPLLGPVLGGWITENWSWPWIYLINIPIGIVCVILAKKLLEDPPYAKKQEGIKIDVVGLTFLSLWLISLQTVLDKGNDADWFGAAWICWLSAFSLVCAVLFFVSQFKNKHNPLIDLSILKNRTYFFGTLIQVILMAVFLASAALLPSMLQTLLGYSAYLSGLSMGTRGIGSISGVILYLILSKRMGDRRITTIGLTLLGFASLFFGMINLEINLSIIAVPNILYGLGIFLALTPLVPLSCSTVSNKDMANASCLQNLVKNIGGAIGTSIGTTMVSRLAQAHQHMMSGHLNFSNDVYMAKLSAMSQSFMQATADFATAQSMAMASIYQELLQQARLWGYVDTFRWFAFATFLLIPLLVLVKKPKDEV</sequence>
<dbReference type="InterPro" id="IPR020846">
    <property type="entry name" value="MFS_dom"/>
</dbReference>
<dbReference type="Pfam" id="PF07690">
    <property type="entry name" value="MFS_1"/>
    <property type="match status" value="1"/>
</dbReference>
<evidence type="ECO:0000256" key="6">
    <source>
        <dbReference type="ARBA" id="ARBA00023136"/>
    </source>
</evidence>
<evidence type="ECO:0000259" key="8">
    <source>
        <dbReference type="PROSITE" id="PS50850"/>
    </source>
</evidence>
<keyword evidence="4 7" id="KW-0812">Transmembrane</keyword>
<dbReference type="SUPFAM" id="SSF103473">
    <property type="entry name" value="MFS general substrate transporter"/>
    <property type="match status" value="1"/>
</dbReference>
<dbReference type="PANTHER" id="PTHR23501">
    <property type="entry name" value="MAJOR FACILITATOR SUPERFAMILY"/>
    <property type="match status" value="1"/>
</dbReference>
<feature type="transmembrane region" description="Helical" evidence="7">
    <location>
        <begin position="238"/>
        <end position="260"/>
    </location>
</feature>
<gene>
    <name evidence="9" type="ORF">IAA86_00865</name>
</gene>
<keyword evidence="3" id="KW-1003">Cell membrane</keyword>
<dbReference type="InterPro" id="IPR005829">
    <property type="entry name" value="Sugar_transporter_CS"/>
</dbReference>
<accession>A0A9D1JXD5</accession>
<evidence type="ECO:0000256" key="2">
    <source>
        <dbReference type="ARBA" id="ARBA00022448"/>
    </source>
</evidence>
<feature type="transmembrane region" description="Helical" evidence="7">
    <location>
        <begin position="209"/>
        <end position="226"/>
    </location>
</feature>
<reference evidence="9" key="2">
    <citation type="journal article" date="2021" name="PeerJ">
        <title>Extensive microbial diversity within the chicken gut microbiome revealed by metagenomics and culture.</title>
        <authorList>
            <person name="Gilroy R."/>
            <person name="Ravi A."/>
            <person name="Getino M."/>
            <person name="Pursley I."/>
            <person name="Horton D.L."/>
            <person name="Alikhan N.F."/>
            <person name="Baker D."/>
            <person name="Gharbi K."/>
            <person name="Hall N."/>
            <person name="Watson M."/>
            <person name="Adriaenssens E.M."/>
            <person name="Foster-Nyarko E."/>
            <person name="Jarju S."/>
            <person name="Secka A."/>
            <person name="Antonio M."/>
            <person name="Oren A."/>
            <person name="Chaudhuri R.R."/>
            <person name="La Ragione R."/>
            <person name="Hildebrand F."/>
            <person name="Pallen M.J."/>
        </authorList>
    </citation>
    <scope>NUCLEOTIDE SEQUENCE</scope>
    <source>
        <strain evidence="9">CHK152-2871</strain>
    </source>
</reference>
<dbReference type="PANTHER" id="PTHR23501:SF174">
    <property type="entry name" value="MULTIDRUG EXPORT PROTEIN EMRB-RELATED"/>
    <property type="match status" value="1"/>
</dbReference>
<evidence type="ECO:0000256" key="4">
    <source>
        <dbReference type="ARBA" id="ARBA00022692"/>
    </source>
</evidence>
<dbReference type="GO" id="GO:0005886">
    <property type="term" value="C:plasma membrane"/>
    <property type="evidence" value="ECO:0007669"/>
    <property type="project" value="UniProtKB-SubCell"/>
</dbReference>
<evidence type="ECO:0000256" key="3">
    <source>
        <dbReference type="ARBA" id="ARBA00022475"/>
    </source>
</evidence>
<evidence type="ECO:0000313" key="10">
    <source>
        <dbReference type="Proteomes" id="UP000886865"/>
    </source>
</evidence>
<evidence type="ECO:0000313" key="9">
    <source>
        <dbReference type="EMBL" id="HIS73552.1"/>
    </source>
</evidence>
<feature type="transmembrane region" description="Helical" evidence="7">
    <location>
        <begin position="350"/>
        <end position="367"/>
    </location>
</feature>
<feature type="transmembrane region" description="Helical" evidence="7">
    <location>
        <begin position="281"/>
        <end position="302"/>
    </location>
</feature>
<proteinExistence type="predicted"/>
<protein>
    <submittedName>
        <fullName evidence="9">DHA2 family efflux MFS transporter permease subunit</fullName>
    </submittedName>
</protein>
<dbReference type="Gene3D" id="1.20.1720.10">
    <property type="entry name" value="Multidrug resistance protein D"/>
    <property type="match status" value="1"/>
</dbReference>
<dbReference type="InterPro" id="IPR011701">
    <property type="entry name" value="MFS"/>
</dbReference>
<feature type="transmembrane region" description="Helical" evidence="7">
    <location>
        <begin position="498"/>
        <end position="516"/>
    </location>
</feature>
<keyword evidence="2" id="KW-0813">Transport</keyword>
<feature type="transmembrane region" description="Helical" evidence="7">
    <location>
        <begin position="60"/>
        <end position="77"/>
    </location>
</feature>
<dbReference type="Proteomes" id="UP000886865">
    <property type="component" value="Unassembled WGS sequence"/>
</dbReference>
<evidence type="ECO:0000256" key="1">
    <source>
        <dbReference type="ARBA" id="ARBA00004651"/>
    </source>
</evidence>
<feature type="transmembrane region" description="Helical" evidence="7">
    <location>
        <begin position="148"/>
        <end position="169"/>
    </location>
</feature>
<keyword evidence="5 7" id="KW-1133">Transmembrane helix</keyword>
<dbReference type="PRINTS" id="PR01036">
    <property type="entry name" value="TCRTETB"/>
</dbReference>
<dbReference type="InterPro" id="IPR036259">
    <property type="entry name" value="MFS_trans_sf"/>
</dbReference>
<evidence type="ECO:0000256" key="7">
    <source>
        <dbReference type="SAM" id="Phobius"/>
    </source>
</evidence>
<name>A0A9D1JXD5_9BACT</name>
<feature type="transmembrane region" description="Helical" evidence="7">
    <location>
        <begin position="314"/>
        <end position="338"/>
    </location>
</feature>
<feature type="transmembrane region" description="Helical" evidence="7">
    <location>
        <begin position="21"/>
        <end position="48"/>
    </location>
</feature>
<dbReference type="EMBL" id="DVJQ01000008">
    <property type="protein sequence ID" value="HIS73552.1"/>
    <property type="molecule type" value="Genomic_DNA"/>
</dbReference>
<dbReference type="NCBIfam" id="TIGR00711">
    <property type="entry name" value="efflux_EmrB"/>
    <property type="match status" value="1"/>
</dbReference>
<organism evidence="9 10">
    <name type="scientific">Candidatus Galligastranaerophilus intestinavium</name>
    <dbReference type="NCBI Taxonomy" id="2840836"/>
    <lineage>
        <taxon>Bacteria</taxon>
        <taxon>Candidatus Galligastranaerophilus</taxon>
    </lineage>
</organism>
<evidence type="ECO:0000256" key="5">
    <source>
        <dbReference type="ARBA" id="ARBA00022989"/>
    </source>
</evidence>
<feature type="transmembrane region" description="Helical" evidence="7">
    <location>
        <begin position="373"/>
        <end position="395"/>
    </location>
</feature>
<feature type="transmembrane region" description="Helical" evidence="7">
    <location>
        <begin position="114"/>
        <end position="136"/>
    </location>
</feature>